<gene>
    <name evidence="5" type="ORF">LVJ77_12055</name>
</gene>
<name>A0ABD8B7T0_9NEIS</name>
<dbReference type="Gene3D" id="2.40.10.120">
    <property type="match status" value="1"/>
</dbReference>
<dbReference type="SUPFAM" id="SSF50494">
    <property type="entry name" value="Trypsin-like serine proteases"/>
    <property type="match status" value="1"/>
</dbReference>
<evidence type="ECO:0000256" key="2">
    <source>
        <dbReference type="SAM" id="Phobius"/>
    </source>
</evidence>
<dbReference type="SUPFAM" id="SSF49879">
    <property type="entry name" value="SMAD/FHA domain"/>
    <property type="match status" value="2"/>
</dbReference>
<feature type="region of interest" description="Disordered" evidence="1">
    <location>
        <begin position="379"/>
        <end position="411"/>
    </location>
</feature>
<dbReference type="Proteomes" id="UP000831534">
    <property type="component" value="Chromosome"/>
</dbReference>
<dbReference type="Pfam" id="PF13365">
    <property type="entry name" value="Trypsin_2"/>
    <property type="match status" value="1"/>
</dbReference>
<dbReference type="PROSITE" id="PS50006">
    <property type="entry name" value="FHA_DOMAIN"/>
    <property type="match status" value="2"/>
</dbReference>
<dbReference type="InterPro" id="IPR009003">
    <property type="entry name" value="Peptidase_S1_PA"/>
</dbReference>
<dbReference type="InterPro" id="IPR008984">
    <property type="entry name" value="SMAD_FHA_dom_sf"/>
</dbReference>
<keyword evidence="3" id="KW-0732">Signal</keyword>
<feature type="domain" description="FHA" evidence="4">
    <location>
        <begin position="542"/>
        <end position="592"/>
    </location>
</feature>
<protein>
    <submittedName>
        <fullName evidence="5">FHA domain-containing protein</fullName>
    </submittedName>
</protein>
<feature type="domain" description="FHA" evidence="4">
    <location>
        <begin position="437"/>
        <end position="486"/>
    </location>
</feature>
<dbReference type="InterPro" id="IPR000253">
    <property type="entry name" value="FHA_dom"/>
</dbReference>
<feature type="transmembrane region" description="Helical" evidence="2">
    <location>
        <begin position="344"/>
        <end position="369"/>
    </location>
</feature>
<dbReference type="AlphaFoldDB" id="A0ABD8B7T0"/>
<dbReference type="EMBL" id="CP091521">
    <property type="protein sequence ID" value="XHH50056.1"/>
    <property type="molecule type" value="Genomic_DNA"/>
</dbReference>
<evidence type="ECO:0000256" key="1">
    <source>
        <dbReference type="SAM" id="MobiDB-lite"/>
    </source>
</evidence>
<keyword evidence="2" id="KW-0812">Transmembrane</keyword>
<dbReference type="KEGG" id="ckh:LVJ77_12055"/>
<keyword evidence="2" id="KW-0472">Membrane</keyword>
<proteinExistence type="predicted"/>
<dbReference type="Pfam" id="PF00498">
    <property type="entry name" value="FHA"/>
    <property type="match status" value="2"/>
</dbReference>
<dbReference type="InterPro" id="IPR050923">
    <property type="entry name" value="Cell_Proc_Reg/RNA_Proc"/>
</dbReference>
<feature type="signal peptide" evidence="3">
    <location>
        <begin position="1"/>
        <end position="27"/>
    </location>
</feature>
<dbReference type="RefSeq" id="WP_084165888.1">
    <property type="nucleotide sequence ID" value="NZ_CP091521.1"/>
</dbReference>
<dbReference type="CDD" id="cd00060">
    <property type="entry name" value="FHA"/>
    <property type="match status" value="2"/>
</dbReference>
<dbReference type="SMART" id="SM00240">
    <property type="entry name" value="FHA"/>
    <property type="match status" value="2"/>
</dbReference>
<dbReference type="Gene3D" id="2.60.200.20">
    <property type="match status" value="2"/>
</dbReference>
<dbReference type="PANTHER" id="PTHR23308">
    <property type="entry name" value="NUCLEAR INHIBITOR OF PROTEIN PHOSPHATASE-1"/>
    <property type="match status" value="1"/>
</dbReference>
<evidence type="ECO:0000313" key="6">
    <source>
        <dbReference type="Proteomes" id="UP000831534"/>
    </source>
</evidence>
<sequence>MRKGVAVKIKTRYVWLLWLLAALPVRADDYPDVRAAQQSVYRVWLGLPLPKEFALQSGTSYRPALDNKGFAVAPFDGLHLQSKSSGKLREAGGSGLVFQYGAQPYLLLTTGSAYVVSKQGHLLTAAAVAADVGGTEVFYTDKAGMRYNGGDGKVRAFVVTAVSPKLALLPADTVLADGRRGLAVLAVKDPRMLKGKPVALADAQFAERGTPVFAVGMEGVSDQLAAKRGAFDEAGYLNAVSVQGMLERHVKSGAADAWEHGAQVQGSMRGGPLLNRCGQAVATVQIGKNQTAVANSEAAALLRKQQIPFTQITGRCGGAEAVAANWLDAIIRFVKTAAEKPYTFIPLLMIGTLVLLACVIAFKLLLWVLRRKRAVKQNRRAAPEAPSAAPRPQPAPAPKTEMRHTRQAANAPHGTPAVLHALAGAVAQLTVYPQQRLRVGRGSDCDVVIAHPTVSAHHLTLYFDGHGVYVEDAGSTNGTFVNGHPVRGQTLLQDGDVLQLTADAGIAAFRFGAARTQVAPVARLQAQTADWPDIALMAGQQYRIGRAADNDVCFTHPEISGYHALVRVGADGSVHIDDCQSTNGTLIDGSAVQSAALDIGQTVCFGTSQATYRLVRH</sequence>
<keyword evidence="6" id="KW-1185">Reference proteome</keyword>
<evidence type="ECO:0000259" key="4">
    <source>
        <dbReference type="PROSITE" id="PS50006"/>
    </source>
</evidence>
<keyword evidence="2" id="KW-1133">Transmembrane helix</keyword>
<reference evidence="5 6" key="1">
    <citation type="journal article" date="2022" name="Res Sq">
        <title>Evolution of multicellular longitudinally dividing oral cavity symbionts (Neisseriaceae).</title>
        <authorList>
            <person name="Nyongesa S."/>
            <person name="Weber P."/>
            <person name="Bernet E."/>
            <person name="Pullido F."/>
            <person name="Nieckarz M."/>
            <person name="Delaby M."/>
            <person name="Nieves C."/>
            <person name="Viehboeck T."/>
            <person name="Krause N."/>
            <person name="Rivera-Millot A."/>
            <person name="Nakamura A."/>
            <person name="Vischer N."/>
            <person name="VanNieuwenhze M."/>
            <person name="Brun Y."/>
            <person name="Cava F."/>
            <person name="Bulgheresi S."/>
            <person name="Veyrier F."/>
        </authorList>
    </citation>
    <scope>NUCLEOTIDE SEQUENCE [LARGE SCALE GENOMIC DNA]</scope>
    <source>
        <strain evidence="5 6">17694</strain>
    </source>
</reference>
<evidence type="ECO:0000256" key="3">
    <source>
        <dbReference type="SAM" id="SignalP"/>
    </source>
</evidence>
<evidence type="ECO:0000313" key="5">
    <source>
        <dbReference type="EMBL" id="XHH50056.1"/>
    </source>
</evidence>
<feature type="chain" id="PRO_5044849181" evidence="3">
    <location>
        <begin position="28"/>
        <end position="617"/>
    </location>
</feature>
<organism evidence="5 6">
    <name type="scientific">Conchiformibius kuhniae</name>
    <dbReference type="NCBI Taxonomy" id="211502"/>
    <lineage>
        <taxon>Bacteria</taxon>
        <taxon>Pseudomonadati</taxon>
        <taxon>Pseudomonadota</taxon>
        <taxon>Betaproteobacteria</taxon>
        <taxon>Neisseriales</taxon>
        <taxon>Neisseriaceae</taxon>
        <taxon>Conchiformibius</taxon>
    </lineage>
</organism>
<accession>A0ABD8B7T0</accession>